<dbReference type="InterPro" id="IPR021496">
    <property type="entry name" value="DUF3150"/>
</dbReference>
<dbReference type="Proteomes" id="UP000315403">
    <property type="component" value="Unassembled WGS sequence"/>
</dbReference>
<accession>A0A543Q6T6</accession>
<evidence type="ECO:0000256" key="1">
    <source>
        <dbReference type="SAM" id="MobiDB-lite"/>
    </source>
</evidence>
<organism evidence="2 3">
    <name type="scientific">Acidithiobacillus thiooxidans ATCC 19377</name>
    <dbReference type="NCBI Taxonomy" id="637390"/>
    <lineage>
        <taxon>Bacteria</taxon>
        <taxon>Pseudomonadati</taxon>
        <taxon>Pseudomonadota</taxon>
        <taxon>Acidithiobacillia</taxon>
        <taxon>Acidithiobacillales</taxon>
        <taxon>Acidithiobacillaceae</taxon>
        <taxon>Acidithiobacillus</taxon>
    </lineage>
</organism>
<name>A0A543Q6T6_ACITH</name>
<dbReference type="Pfam" id="PF11348">
    <property type="entry name" value="DUF3150"/>
    <property type="match status" value="1"/>
</dbReference>
<comment type="caution">
    <text evidence="2">The sequence shown here is derived from an EMBL/GenBank/DDBJ whole genome shotgun (WGS) entry which is preliminary data.</text>
</comment>
<reference evidence="2 3" key="1">
    <citation type="submission" date="2019-03" db="EMBL/GenBank/DDBJ databases">
        <title>New insights into Acidothiobacillus thiooxidans sulfur metabolism through coupled gene expression, solution geochemistry, microscopy and spectroscopy analyses.</title>
        <authorList>
            <person name="Camacho D."/>
            <person name="Frazao R."/>
            <person name="Fouillen A."/>
            <person name="Nanci A."/>
            <person name="Lang B.F."/>
            <person name="Apte S.C."/>
            <person name="Baron C."/>
            <person name="Warren L.A."/>
        </authorList>
    </citation>
    <scope>NUCLEOTIDE SEQUENCE [LARGE SCALE GENOMIC DNA]</scope>
    <source>
        <strain evidence="2 3">ATCC 19377</strain>
    </source>
</reference>
<dbReference type="AlphaFoldDB" id="A0A543Q6T6"/>
<feature type="region of interest" description="Disordered" evidence="1">
    <location>
        <begin position="282"/>
        <end position="323"/>
    </location>
</feature>
<feature type="compositionally biased region" description="Acidic residues" evidence="1">
    <location>
        <begin position="290"/>
        <end position="301"/>
    </location>
</feature>
<proteinExistence type="predicted"/>
<evidence type="ECO:0000313" key="2">
    <source>
        <dbReference type="EMBL" id="TQN52019.1"/>
    </source>
</evidence>
<sequence length="323" mass="34583">MKGIVFLPEMNTISGTRKLDRGLIEAKDGRDLDLVLASAGTIQVLPKEALRPFGAARKAVEVALLFKGTRFFGGYLVDEALAADVHASLAKIKEDFEKAKLRLSANLSGYIDDRCKEVPEWEDLIRGSAPSVEDINQGINFTWIKTPIDLSDPEVEEVLQGDPLAIRIAREMAQIASSWLQRGTNSKGLPGLPVLSQLKSKAKALSFIDGRLSGVVSALDSVIQEANALRGTPAQAGAVLVVRGVLQAMTSPATILQVGYDGDIAGLGLPEMDEPVVPEVPEAVAQEPESFSDSELDDDAVVEPQRRPAPAPAPVVPVSQWAF</sequence>
<evidence type="ECO:0000313" key="3">
    <source>
        <dbReference type="Proteomes" id="UP000315403"/>
    </source>
</evidence>
<evidence type="ECO:0008006" key="4">
    <source>
        <dbReference type="Google" id="ProtNLM"/>
    </source>
</evidence>
<dbReference type="RefSeq" id="WP_142088223.1">
    <property type="nucleotide sequence ID" value="NZ_SZUV01000001.1"/>
</dbReference>
<dbReference type="EMBL" id="SZUV01000001">
    <property type="protein sequence ID" value="TQN52019.1"/>
    <property type="molecule type" value="Genomic_DNA"/>
</dbReference>
<protein>
    <recommendedName>
        <fullName evidence="4">DUF3150 domain-containing protein</fullName>
    </recommendedName>
</protein>
<gene>
    <name evidence="2" type="ORF">DLNHIDIE_01900</name>
</gene>